<dbReference type="AlphaFoldDB" id="A0A5C6PEV0"/>
<sequence>RTACPTWTKTKELSKDTRDEIVDLCKAGMGYRTIGKQLDEKATVEAHLLKSAHVQACLKFAIDPLDDPEEAWEKGTGRLHRIKKRMDWVMCHEILGNNLLLSMDFGGMEKPCWAVLLIPGCIIEHLAQLGSGLRLQMPLTSTLHHIR</sequence>
<dbReference type="InterPro" id="IPR036388">
    <property type="entry name" value="WH-like_DNA-bd_sf"/>
</dbReference>
<organism evidence="2 3">
    <name type="scientific">Takifugu flavidus</name>
    <name type="common">sansaifugu</name>
    <dbReference type="NCBI Taxonomy" id="433684"/>
    <lineage>
        <taxon>Eukaryota</taxon>
        <taxon>Metazoa</taxon>
        <taxon>Chordata</taxon>
        <taxon>Craniata</taxon>
        <taxon>Vertebrata</taxon>
        <taxon>Euteleostomi</taxon>
        <taxon>Actinopterygii</taxon>
        <taxon>Neopterygii</taxon>
        <taxon>Teleostei</taxon>
        <taxon>Neoteleostei</taxon>
        <taxon>Acanthomorphata</taxon>
        <taxon>Eupercaria</taxon>
        <taxon>Tetraodontiformes</taxon>
        <taxon>Tetradontoidea</taxon>
        <taxon>Tetraodontidae</taxon>
        <taxon>Takifugu</taxon>
    </lineage>
</organism>
<evidence type="ECO:0000313" key="2">
    <source>
        <dbReference type="EMBL" id="TWW77865.1"/>
    </source>
</evidence>
<gene>
    <name evidence="2" type="ORF">D4764_12G0012550</name>
</gene>
<name>A0A5C6PEV0_9TELE</name>
<evidence type="ECO:0000259" key="1">
    <source>
        <dbReference type="Pfam" id="PF25787"/>
    </source>
</evidence>
<keyword evidence="3" id="KW-1185">Reference proteome</keyword>
<dbReference type="Gene3D" id="1.10.10.10">
    <property type="entry name" value="Winged helix-like DNA-binding domain superfamily/Winged helix DNA-binding domain"/>
    <property type="match status" value="1"/>
</dbReference>
<evidence type="ECO:0000313" key="3">
    <source>
        <dbReference type="Proteomes" id="UP000324091"/>
    </source>
</evidence>
<dbReference type="Proteomes" id="UP000324091">
    <property type="component" value="Chromosome 12"/>
</dbReference>
<proteinExistence type="predicted"/>
<feature type="non-terminal residue" evidence="2">
    <location>
        <position position="1"/>
    </location>
</feature>
<dbReference type="EMBL" id="RHFK02000004">
    <property type="protein sequence ID" value="TWW77865.1"/>
    <property type="molecule type" value="Genomic_DNA"/>
</dbReference>
<dbReference type="Pfam" id="PF25787">
    <property type="entry name" value="HTH_SB"/>
    <property type="match status" value="1"/>
</dbReference>
<protein>
    <recommendedName>
        <fullName evidence="1">Sleeping Beauty transposase HTH domain-containing protein</fullName>
    </recommendedName>
</protein>
<comment type="caution">
    <text evidence="2">The sequence shown here is derived from an EMBL/GenBank/DDBJ whole genome shotgun (WGS) entry which is preliminary data.</text>
</comment>
<feature type="domain" description="Sleeping Beauty transposase HTH" evidence="1">
    <location>
        <begin position="8"/>
        <end position="44"/>
    </location>
</feature>
<dbReference type="InterPro" id="IPR057667">
    <property type="entry name" value="HTH_SB"/>
</dbReference>
<accession>A0A5C6PEV0</accession>
<reference evidence="2 3" key="1">
    <citation type="submission" date="2019-04" db="EMBL/GenBank/DDBJ databases">
        <title>Chromosome genome assembly for Takifugu flavidus.</title>
        <authorList>
            <person name="Xiao S."/>
        </authorList>
    </citation>
    <scope>NUCLEOTIDE SEQUENCE [LARGE SCALE GENOMIC DNA]</scope>
    <source>
        <strain evidence="2">HTHZ2018</strain>
        <tissue evidence="2">Muscle</tissue>
    </source>
</reference>